<reference evidence="10 11" key="1">
    <citation type="submission" date="2016-06" db="EMBL/GenBank/DDBJ databases">
        <title>Evolution of pathogenesis and genome organization in the Tremellales.</title>
        <authorList>
            <person name="Cuomo C."/>
            <person name="Litvintseva A."/>
            <person name="Heitman J."/>
            <person name="Chen Y."/>
            <person name="Sun S."/>
            <person name="Springer D."/>
            <person name="Dromer F."/>
            <person name="Young S."/>
            <person name="Zeng Q."/>
            <person name="Chapman S."/>
            <person name="Gujja S."/>
            <person name="Saif S."/>
            <person name="Birren B."/>
        </authorList>
    </citation>
    <scope>NUCLEOTIDE SEQUENCE [LARGE SCALE GENOMIC DNA]</scope>
    <source>
        <strain evidence="10 11">ATCC 28783</strain>
    </source>
</reference>
<evidence type="ECO:0000256" key="2">
    <source>
        <dbReference type="ARBA" id="ARBA00004325"/>
    </source>
</evidence>
<evidence type="ECO:0000256" key="5">
    <source>
        <dbReference type="ARBA" id="ARBA00022989"/>
    </source>
</evidence>
<dbReference type="InParanoid" id="A0A4V1M4K1"/>
<dbReference type="Pfam" id="PF09803">
    <property type="entry name" value="Pet100"/>
    <property type="match status" value="1"/>
</dbReference>
<keyword evidence="7" id="KW-0472">Membrane</keyword>
<comment type="subcellular location">
    <subcellularLocation>
        <location evidence="1">Membrane</location>
        <topology evidence="1">Single-pass membrane protein</topology>
    </subcellularLocation>
    <subcellularLocation>
        <location evidence="2">Mitochondrion membrane</location>
    </subcellularLocation>
</comment>
<keyword evidence="11" id="KW-1185">Reference proteome</keyword>
<gene>
    <name evidence="10" type="ORF">M231_02104</name>
</gene>
<dbReference type="GO" id="GO:0051082">
    <property type="term" value="F:unfolded protein binding"/>
    <property type="evidence" value="ECO:0007669"/>
    <property type="project" value="TreeGrafter"/>
</dbReference>
<dbReference type="OrthoDB" id="18175at2759"/>
<evidence type="ECO:0000256" key="4">
    <source>
        <dbReference type="ARBA" id="ARBA00022946"/>
    </source>
</evidence>
<dbReference type="AlphaFoldDB" id="A0A4V1M4K1"/>
<dbReference type="VEuPathDB" id="FungiDB:TREMEDRAFT_71470"/>
<accession>A0A4V1M4K1</accession>
<keyword evidence="3" id="KW-0812">Transmembrane</keyword>
<evidence type="ECO:0000256" key="7">
    <source>
        <dbReference type="ARBA" id="ARBA00023136"/>
    </source>
</evidence>
<dbReference type="GO" id="GO:0005743">
    <property type="term" value="C:mitochondrial inner membrane"/>
    <property type="evidence" value="ECO:0007669"/>
    <property type="project" value="TreeGrafter"/>
</dbReference>
<dbReference type="PANTHER" id="PTHR33968:SF1">
    <property type="entry name" value="PROTEIN PET100 HOMOLOG, MITOCHONDRIAL"/>
    <property type="match status" value="1"/>
</dbReference>
<keyword evidence="4" id="KW-0809">Transit peptide</keyword>
<name>A0A4V1M4K1_TREME</name>
<dbReference type="EMBL" id="SDIL01000016">
    <property type="protein sequence ID" value="RXK40647.1"/>
    <property type="molecule type" value="Genomic_DNA"/>
</dbReference>
<dbReference type="PANTHER" id="PTHR33968">
    <property type="entry name" value="PROTEIN PET100 HOMOLOG, MITOCHONDRIAL"/>
    <property type="match status" value="1"/>
</dbReference>
<proteinExistence type="inferred from homology"/>
<sequence>MYKFGDPEWYETYVRPYRDIVWPPYESTFKPPKTSPELHKELERLKAERLARRQGTSTQPSSLASLTTLPTPTPASSDLDTPPGTEEVRRRQSGPWDWAAESDHRLV</sequence>
<organism evidence="10 11">
    <name type="scientific">Tremella mesenterica</name>
    <name type="common">Jelly fungus</name>
    <dbReference type="NCBI Taxonomy" id="5217"/>
    <lineage>
        <taxon>Eukaryota</taxon>
        <taxon>Fungi</taxon>
        <taxon>Dikarya</taxon>
        <taxon>Basidiomycota</taxon>
        <taxon>Agaricomycotina</taxon>
        <taxon>Tremellomycetes</taxon>
        <taxon>Tremellales</taxon>
        <taxon>Tremellaceae</taxon>
        <taxon>Tremella</taxon>
    </lineage>
</organism>
<evidence type="ECO:0000256" key="1">
    <source>
        <dbReference type="ARBA" id="ARBA00004167"/>
    </source>
</evidence>
<evidence type="ECO:0000256" key="8">
    <source>
        <dbReference type="ARBA" id="ARBA00038077"/>
    </source>
</evidence>
<evidence type="ECO:0000256" key="6">
    <source>
        <dbReference type="ARBA" id="ARBA00023128"/>
    </source>
</evidence>
<keyword evidence="6" id="KW-0496">Mitochondrion</keyword>
<feature type="region of interest" description="Disordered" evidence="9">
    <location>
        <begin position="50"/>
        <end position="107"/>
    </location>
</feature>
<evidence type="ECO:0000256" key="9">
    <source>
        <dbReference type="SAM" id="MobiDB-lite"/>
    </source>
</evidence>
<evidence type="ECO:0000313" key="10">
    <source>
        <dbReference type="EMBL" id="RXK40647.1"/>
    </source>
</evidence>
<dbReference type="GO" id="GO:0033617">
    <property type="term" value="P:mitochondrial respiratory chain complex IV assembly"/>
    <property type="evidence" value="ECO:0007669"/>
    <property type="project" value="InterPro"/>
</dbReference>
<dbReference type="Proteomes" id="UP000289152">
    <property type="component" value="Unassembled WGS sequence"/>
</dbReference>
<feature type="compositionally biased region" description="Low complexity" evidence="9">
    <location>
        <begin position="56"/>
        <end position="77"/>
    </location>
</feature>
<evidence type="ECO:0000256" key="3">
    <source>
        <dbReference type="ARBA" id="ARBA00022692"/>
    </source>
</evidence>
<evidence type="ECO:0000313" key="11">
    <source>
        <dbReference type="Proteomes" id="UP000289152"/>
    </source>
</evidence>
<keyword evidence="5" id="KW-1133">Transmembrane helix</keyword>
<protein>
    <submittedName>
        <fullName evidence="10">Uncharacterized protein</fullName>
    </submittedName>
</protein>
<comment type="similarity">
    <text evidence="8">Belongs to the PET100 family.</text>
</comment>
<comment type="caution">
    <text evidence="10">The sequence shown here is derived from an EMBL/GenBank/DDBJ whole genome shotgun (WGS) entry which is preliminary data.</text>
</comment>
<dbReference type="InterPro" id="IPR018625">
    <property type="entry name" value="Pet100"/>
</dbReference>